<accession>A0A1J5QYL5</accession>
<reference evidence="1" key="1">
    <citation type="submission" date="2016-10" db="EMBL/GenBank/DDBJ databases">
        <title>Sequence of Gallionella enrichment culture.</title>
        <authorList>
            <person name="Poehlein A."/>
            <person name="Muehling M."/>
            <person name="Daniel R."/>
        </authorList>
    </citation>
    <scope>NUCLEOTIDE SEQUENCE</scope>
</reference>
<dbReference type="EMBL" id="MLJW01000375">
    <property type="protein sequence ID" value="OIQ88354.1"/>
    <property type="molecule type" value="Genomic_DNA"/>
</dbReference>
<name>A0A1J5QYL5_9ZZZZ</name>
<gene>
    <name evidence="1" type="ORF">GALL_297520</name>
</gene>
<protein>
    <submittedName>
        <fullName evidence="1">Uncharacterized protein</fullName>
    </submittedName>
</protein>
<evidence type="ECO:0000313" key="1">
    <source>
        <dbReference type="EMBL" id="OIQ88354.1"/>
    </source>
</evidence>
<organism evidence="1">
    <name type="scientific">mine drainage metagenome</name>
    <dbReference type="NCBI Taxonomy" id="410659"/>
    <lineage>
        <taxon>unclassified sequences</taxon>
        <taxon>metagenomes</taxon>
        <taxon>ecological metagenomes</taxon>
    </lineage>
</organism>
<comment type="caution">
    <text evidence="1">The sequence shown here is derived from an EMBL/GenBank/DDBJ whole genome shotgun (WGS) entry which is preliminary data.</text>
</comment>
<proteinExistence type="predicted"/>
<sequence>MATKTQTKAADRKKTKARKPWRAFSQADYVERAAALVTHTFKGVNTNIKPGGGVRTKAEFDSQFPYACTRFASESVPLTYASNATESVLTEQVCAVLEDGVSAGLAQFEAVPPEEVAWLRERITPMLHEPATVAPASVNMRLRQILLDDGRGGDICISPLPSGGMSWRIQRLLEHILQRRAQHLPAKARRPLGVDFVYVKVGGDKAQNAGRIQLIGAMQQAYRFSVPQGTTVALRAAFAFHHRGVSLAPSPQLVRESGRWLQALRQADSAGSVLSRSGPRMEREADIVHQIVDNILQRGERARVAIEPFVGTVFAALCAESLPEVVRGVIDLSRRDAAWRDAFAETVAQGIAAVKDNDGMRLAGISGASASSLKAYIAEAL</sequence>
<dbReference type="AlphaFoldDB" id="A0A1J5QYL5"/>